<dbReference type="PROSITE" id="PS50066">
    <property type="entry name" value="MADS_BOX_2"/>
    <property type="match status" value="1"/>
</dbReference>
<dbReference type="SUPFAM" id="SSF55455">
    <property type="entry name" value="SRF-like"/>
    <property type="match status" value="1"/>
</dbReference>
<keyword evidence="3" id="KW-0238">DNA-binding</keyword>
<evidence type="ECO:0000256" key="6">
    <source>
        <dbReference type="SAM" id="Coils"/>
    </source>
</evidence>
<evidence type="ECO:0000256" key="1">
    <source>
        <dbReference type="ARBA" id="ARBA00004123"/>
    </source>
</evidence>
<evidence type="ECO:0000259" key="8">
    <source>
        <dbReference type="PROSITE" id="PS50066"/>
    </source>
</evidence>
<evidence type="ECO:0000313" key="10">
    <source>
        <dbReference type="Proteomes" id="UP000187203"/>
    </source>
</evidence>
<dbReference type="InterPro" id="IPR002100">
    <property type="entry name" value="TF_MADSbox"/>
</dbReference>
<evidence type="ECO:0000313" key="9">
    <source>
        <dbReference type="EMBL" id="OMP01730.1"/>
    </source>
</evidence>
<gene>
    <name evidence="9" type="ORF">COLO4_11648</name>
</gene>
<dbReference type="InterPro" id="IPR036879">
    <property type="entry name" value="TF_MADSbox_sf"/>
</dbReference>
<dbReference type="GO" id="GO:0005634">
    <property type="term" value="C:nucleus"/>
    <property type="evidence" value="ECO:0007669"/>
    <property type="project" value="UniProtKB-SubCell"/>
</dbReference>
<comment type="caution">
    <text evidence="9">The sequence shown here is derived from an EMBL/GenBank/DDBJ whole genome shotgun (WGS) entry which is preliminary data.</text>
</comment>
<dbReference type="Proteomes" id="UP000187203">
    <property type="component" value="Unassembled WGS sequence"/>
</dbReference>
<organism evidence="9 10">
    <name type="scientific">Corchorus olitorius</name>
    <dbReference type="NCBI Taxonomy" id="93759"/>
    <lineage>
        <taxon>Eukaryota</taxon>
        <taxon>Viridiplantae</taxon>
        <taxon>Streptophyta</taxon>
        <taxon>Embryophyta</taxon>
        <taxon>Tracheophyta</taxon>
        <taxon>Spermatophyta</taxon>
        <taxon>Magnoliopsida</taxon>
        <taxon>eudicotyledons</taxon>
        <taxon>Gunneridae</taxon>
        <taxon>Pentapetalae</taxon>
        <taxon>rosids</taxon>
        <taxon>malvids</taxon>
        <taxon>Malvales</taxon>
        <taxon>Malvaceae</taxon>
        <taxon>Grewioideae</taxon>
        <taxon>Apeibeae</taxon>
        <taxon>Corchorus</taxon>
    </lineage>
</organism>
<evidence type="ECO:0000256" key="3">
    <source>
        <dbReference type="ARBA" id="ARBA00023125"/>
    </source>
</evidence>
<feature type="domain" description="MADS-box" evidence="8">
    <location>
        <begin position="21"/>
        <end position="52"/>
    </location>
</feature>
<evidence type="ECO:0000256" key="4">
    <source>
        <dbReference type="ARBA" id="ARBA00023163"/>
    </source>
</evidence>
<dbReference type="Gene3D" id="3.40.1810.10">
    <property type="entry name" value="Transcription factor, MADS-box"/>
    <property type="match status" value="1"/>
</dbReference>
<keyword evidence="4" id="KW-0804">Transcription</keyword>
<feature type="region of interest" description="Disordered" evidence="7">
    <location>
        <begin position="151"/>
        <end position="190"/>
    </location>
</feature>
<keyword evidence="10" id="KW-1185">Reference proteome</keyword>
<reference evidence="10" key="1">
    <citation type="submission" date="2013-09" db="EMBL/GenBank/DDBJ databases">
        <title>Corchorus olitorius genome sequencing.</title>
        <authorList>
            <person name="Alam M."/>
            <person name="Haque M.S."/>
            <person name="Islam M.S."/>
            <person name="Emdad E.M."/>
            <person name="Islam M.M."/>
            <person name="Ahmed B."/>
            <person name="Halim A."/>
            <person name="Hossen Q.M.M."/>
            <person name="Hossain M.Z."/>
            <person name="Ahmed R."/>
            <person name="Khan M.M."/>
            <person name="Islam R."/>
            <person name="Rashid M.M."/>
            <person name="Khan S.A."/>
            <person name="Rahman M.S."/>
            <person name="Alam M."/>
            <person name="Yahiya A.S."/>
            <person name="Khan M.S."/>
            <person name="Azam M.S."/>
            <person name="Haque T."/>
            <person name="Lashkar M.Z.H."/>
            <person name="Akhand A.I."/>
            <person name="Morshed G."/>
            <person name="Roy S."/>
            <person name="Uddin K.S."/>
            <person name="Rabeya T."/>
            <person name="Hossain A.S."/>
            <person name="Chowdhury A."/>
            <person name="Snigdha A.R."/>
            <person name="Mortoza M.S."/>
            <person name="Matin S.A."/>
            <person name="Hoque S.M.E."/>
            <person name="Islam M.K."/>
            <person name="Roy D.K."/>
            <person name="Haider R."/>
            <person name="Moosa M.M."/>
            <person name="Elias S.M."/>
            <person name="Hasan A.M."/>
            <person name="Jahan S."/>
            <person name="Shafiuddin M."/>
            <person name="Mahmood N."/>
            <person name="Shommy N.S."/>
        </authorList>
    </citation>
    <scope>NUCLEOTIDE SEQUENCE [LARGE SCALE GENOMIC DNA]</scope>
    <source>
        <strain evidence="10">cv. O-4</strain>
    </source>
</reference>
<keyword evidence="5" id="KW-0539">Nucleus</keyword>
<feature type="compositionally biased region" description="Polar residues" evidence="7">
    <location>
        <begin position="171"/>
        <end position="184"/>
    </location>
</feature>
<sequence>MAGSPKKEFGKTWAKPRASARQGACSKSRSGLFYKASELYALCAVQSVLVFVPGGYPVMNRLVYCGKADVYQVRRARAEKEASLRKLNEEYAILQQKMEALELRSRRLHQRTMESRCQGQSLMGRPIDELCTEEIPAVRPTLQEYAEALRKHTQKRLSKQAASVLAGPNDASPSKSNEGDSSAGFNDRER</sequence>
<evidence type="ECO:0000256" key="7">
    <source>
        <dbReference type="SAM" id="MobiDB-lite"/>
    </source>
</evidence>
<protein>
    <submittedName>
        <fullName evidence="9">Mads box protein</fullName>
    </submittedName>
</protein>
<dbReference type="AlphaFoldDB" id="A0A1R3K3Q7"/>
<keyword evidence="2" id="KW-0805">Transcription regulation</keyword>
<dbReference type="GO" id="GO:0003677">
    <property type="term" value="F:DNA binding"/>
    <property type="evidence" value="ECO:0007669"/>
    <property type="project" value="UniProtKB-KW"/>
</dbReference>
<dbReference type="OrthoDB" id="1898716at2759"/>
<evidence type="ECO:0000256" key="2">
    <source>
        <dbReference type="ARBA" id="ARBA00023015"/>
    </source>
</evidence>
<proteinExistence type="predicted"/>
<dbReference type="Pfam" id="PF00319">
    <property type="entry name" value="SRF-TF"/>
    <property type="match status" value="1"/>
</dbReference>
<dbReference type="EMBL" id="AWUE01014720">
    <property type="protein sequence ID" value="OMP01730.1"/>
    <property type="molecule type" value="Genomic_DNA"/>
</dbReference>
<comment type="subcellular location">
    <subcellularLocation>
        <location evidence="1">Nucleus</location>
    </subcellularLocation>
</comment>
<evidence type="ECO:0000256" key="5">
    <source>
        <dbReference type="ARBA" id="ARBA00023242"/>
    </source>
</evidence>
<keyword evidence="6" id="KW-0175">Coiled coil</keyword>
<name>A0A1R3K3Q7_9ROSI</name>
<dbReference type="GO" id="GO:0046983">
    <property type="term" value="F:protein dimerization activity"/>
    <property type="evidence" value="ECO:0007669"/>
    <property type="project" value="InterPro"/>
</dbReference>
<feature type="coiled-coil region" evidence="6">
    <location>
        <begin position="77"/>
        <end position="111"/>
    </location>
</feature>
<accession>A0A1R3K3Q7</accession>